<reference evidence="9 10" key="1">
    <citation type="submission" date="2017-06" db="EMBL/GenBank/DDBJ databases">
        <authorList>
            <person name="Kim H.J."/>
            <person name="Triplett B.A."/>
        </authorList>
    </citation>
    <scope>NUCLEOTIDE SEQUENCE [LARGE SCALE GENOMIC DNA]</scope>
    <source>
        <strain evidence="9 10">DSM 44715</strain>
    </source>
</reference>
<evidence type="ECO:0000313" key="10">
    <source>
        <dbReference type="Proteomes" id="UP000198318"/>
    </source>
</evidence>
<feature type="region of interest" description="Disordered" evidence="7">
    <location>
        <begin position="152"/>
        <end position="259"/>
    </location>
</feature>
<feature type="compositionally biased region" description="Basic residues" evidence="7">
    <location>
        <begin position="232"/>
        <end position="242"/>
    </location>
</feature>
<evidence type="ECO:0000256" key="4">
    <source>
        <dbReference type="ARBA" id="ARBA00022692"/>
    </source>
</evidence>
<organism evidence="9 10">
    <name type="scientific">Actinomadura meyerae</name>
    <dbReference type="NCBI Taxonomy" id="240840"/>
    <lineage>
        <taxon>Bacteria</taxon>
        <taxon>Bacillati</taxon>
        <taxon>Actinomycetota</taxon>
        <taxon>Actinomycetes</taxon>
        <taxon>Streptosporangiales</taxon>
        <taxon>Thermomonosporaceae</taxon>
        <taxon>Actinomadura</taxon>
    </lineage>
</organism>
<evidence type="ECO:0000256" key="6">
    <source>
        <dbReference type="ARBA" id="ARBA00023136"/>
    </source>
</evidence>
<dbReference type="AlphaFoldDB" id="A0A239KIY1"/>
<dbReference type="Proteomes" id="UP000198318">
    <property type="component" value="Unassembled WGS sequence"/>
</dbReference>
<name>A0A239KIY1_9ACTN</name>
<dbReference type="PANTHER" id="PTHR33452">
    <property type="entry name" value="OXIDOREDUCTASE CATD-RELATED"/>
    <property type="match status" value="1"/>
</dbReference>
<feature type="transmembrane region" description="Helical" evidence="8">
    <location>
        <begin position="6"/>
        <end position="24"/>
    </location>
</feature>
<feature type="compositionally biased region" description="Low complexity" evidence="7">
    <location>
        <begin position="186"/>
        <end position="214"/>
    </location>
</feature>
<evidence type="ECO:0000256" key="5">
    <source>
        <dbReference type="ARBA" id="ARBA00022989"/>
    </source>
</evidence>
<evidence type="ECO:0000256" key="2">
    <source>
        <dbReference type="ARBA" id="ARBA00006679"/>
    </source>
</evidence>
<proteinExistence type="inferred from homology"/>
<dbReference type="InterPro" id="IPR051907">
    <property type="entry name" value="DoxX-like_oxidoreductase"/>
</dbReference>
<evidence type="ECO:0000256" key="3">
    <source>
        <dbReference type="ARBA" id="ARBA00022475"/>
    </source>
</evidence>
<evidence type="ECO:0000256" key="7">
    <source>
        <dbReference type="SAM" id="MobiDB-lite"/>
    </source>
</evidence>
<evidence type="ECO:0000256" key="1">
    <source>
        <dbReference type="ARBA" id="ARBA00004651"/>
    </source>
</evidence>
<feature type="transmembrane region" description="Helical" evidence="8">
    <location>
        <begin position="65"/>
        <end position="91"/>
    </location>
</feature>
<evidence type="ECO:0000256" key="8">
    <source>
        <dbReference type="SAM" id="Phobius"/>
    </source>
</evidence>
<keyword evidence="4 8" id="KW-0812">Transmembrane</keyword>
<dbReference type="Pfam" id="PF07681">
    <property type="entry name" value="DoxX"/>
    <property type="match status" value="1"/>
</dbReference>
<comment type="similarity">
    <text evidence="2">Belongs to the DoxX family.</text>
</comment>
<feature type="transmembrane region" description="Helical" evidence="8">
    <location>
        <begin position="111"/>
        <end position="132"/>
    </location>
</feature>
<comment type="subcellular location">
    <subcellularLocation>
        <location evidence="1">Cell membrane</location>
        <topology evidence="1">Multi-pass membrane protein</topology>
    </subcellularLocation>
</comment>
<keyword evidence="3" id="KW-1003">Cell membrane</keyword>
<dbReference type="GO" id="GO:0005886">
    <property type="term" value="C:plasma membrane"/>
    <property type="evidence" value="ECO:0007669"/>
    <property type="project" value="UniProtKB-SubCell"/>
</dbReference>
<evidence type="ECO:0000313" key="9">
    <source>
        <dbReference type="EMBL" id="SNT17569.1"/>
    </source>
</evidence>
<accession>A0A239KIY1</accession>
<dbReference type="InterPro" id="IPR032808">
    <property type="entry name" value="DoxX"/>
</dbReference>
<keyword evidence="10" id="KW-1185">Reference proteome</keyword>
<dbReference type="RefSeq" id="WP_089327494.1">
    <property type="nucleotide sequence ID" value="NZ_FZOR01000018.1"/>
</dbReference>
<protein>
    <submittedName>
        <fullName evidence="9">Putative oxidoreductase</fullName>
    </submittedName>
</protein>
<gene>
    <name evidence="9" type="ORF">SAMN05443665_101840</name>
</gene>
<sequence>MRSRPLYDVVAALARLGVGIVFMAHGWQKIEAGITATGRTFDGLGVPLPTAAAVYSAFVELLGGAALIAGLGLPVTGALLFLDMAGAFVFVHADQGLFMVDEGAVRNGYELVVALGMASLVFAAGGGGRLTLDQWIIGKRLRGAGDAQEEDDAASFVESLRQAELKPPKKPRRAPKPRAPEPPADAPADASADASAGASAGAPTAAEPSTPGSGKTKGKPGDDPDDDVLVAGRRKASRHRRSSTTQPIKPAGDDKPSST</sequence>
<keyword evidence="6 8" id="KW-0472">Membrane</keyword>
<dbReference type="EMBL" id="FZOR01000018">
    <property type="protein sequence ID" value="SNT17569.1"/>
    <property type="molecule type" value="Genomic_DNA"/>
</dbReference>
<dbReference type="PANTHER" id="PTHR33452:SF1">
    <property type="entry name" value="INNER MEMBRANE PROTEIN YPHA-RELATED"/>
    <property type="match status" value="1"/>
</dbReference>
<keyword evidence="5 8" id="KW-1133">Transmembrane helix</keyword>